<dbReference type="AntiFam" id="ANF00149">
    <property type="entry name" value="Shadow ORF (opposite cshA)"/>
</dbReference>
<name>A0A6J7D279_9ZZZZ</name>
<feature type="compositionally biased region" description="Basic and acidic residues" evidence="1">
    <location>
        <begin position="341"/>
        <end position="350"/>
    </location>
</feature>
<feature type="compositionally biased region" description="Basic and acidic residues" evidence="1">
    <location>
        <begin position="295"/>
        <end position="307"/>
    </location>
</feature>
<accession>A0A6J7D279</accession>
<dbReference type="EMBL" id="CAFBLR010000021">
    <property type="protein sequence ID" value="CAB4863850.1"/>
    <property type="molecule type" value="Genomic_DNA"/>
</dbReference>
<evidence type="ECO:0000313" key="2">
    <source>
        <dbReference type="EMBL" id="CAB4863850.1"/>
    </source>
</evidence>
<evidence type="ECO:0000256" key="1">
    <source>
        <dbReference type="SAM" id="MobiDB-lite"/>
    </source>
</evidence>
<reference evidence="2" key="1">
    <citation type="submission" date="2020-05" db="EMBL/GenBank/DDBJ databases">
        <authorList>
            <person name="Chiriac C."/>
            <person name="Salcher M."/>
            <person name="Ghai R."/>
            <person name="Kavagutti S V."/>
        </authorList>
    </citation>
    <scope>NUCLEOTIDE SEQUENCE</scope>
</reference>
<protein>
    <submittedName>
        <fullName evidence="2">Unannotated protein</fullName>
    </submittedName>
</protein>
<dbReference type="AlphaFoldDB" id="A0A6J7D279"/>
<organism evidence="2">
    <name type="scientific">freshwater metagenome</name>
    <dbReference type="NCBI Taxonomy" id="449393"/>
    <lineage>
        <taxon>unclassified sequences</taxon>
        <taxon>metagenomes</taxon>
        <taxon>ecological metagenomes</taxon>
    </lineage>
</organism>
<feature type="region of interest" description="Disordered" evidence="1">
    <location>
        <begin position="295"/>
        <end position="350"/>
    </location>
</feature>
<sequence length="350" mass="38519">MDHHVDAIHVDTTRRHVGGHEHLQFPHGETLEGLLTGGLGKVPMDRRSTHVEVPEVVGYPVTHALGRAEHHDSLRGLADRRDNPVLVHVVHAEENMVHRADGVVRGVDGDLHRILQVAAHEVTDLAVQRCREQHRLVHTGDMTQDPLDLWGEAIVGHAVGLVDDDHLNLGEVHLFALDEVDEAQRRSHHEVDTLLEEGYLILAGGPAVCGEHHLAACLGDRREHLCHLKRQLTGGHEHEAVRAVGGGVRRDAAEHRYAKRERLARPGTCPATDILTGERHGDGLDLDGERLRESGLSETTIHVRGDSECSETSGGHGGSSFSHVDPAQATSQKSRWAVYRPRHEGPPYDQ</sequence>
<proteinExistence type="predicted"/>
<gene>
    <name evidence="2" type="ORF">UFOPK3417_00375</name>
</gene>